<keyword evidence="2" id="KW-1133">Transmembrane helix</keyword>
<feature type="region of interest" description="Disordered" evidence="1">
    <location>
        <begin position="260"/>
        <end position="281"/>
    </location>
</feature>
<keyword evidence="2" id="KW-0812">Transmembrane</keyword>
<gene>
    <name evidence="3" type="ORF">CINCED_3A018105</name>
</gene>
<dbReference type="AlphaFoldDB" id="A0A5E4NPQ7"/>
<name>A0A5E4NPQ7_9HEMI</name>
<feature type="transmembrane region" description="Helical" evidence="2">
    <location>
        <begin position="160"/>
        <end position="180"/>
    </location>
</feature>
<feature type="region of interest" description="Disordered" evidence="1">
    <location>
        <begin position="219"/>
        <end position="244"/>
    </location>
</feature>
<evidence type="ECO:0000313" key="3">
    <source>
        <dbReference type="EMBL" id="VVC45851.1"/>
    </source>
</evidence>
<dbReference type="EMBL" id="CABPRJ010002416">
    <property type="protein sequence ID" value="VVC45851.1"/>
    <property type="molecule type" value="Genomic_DNA"/>
</dbReference>
<evidence type="ECO:0000256" key="2">
    <source>
        <dbReference type="SAM" id="Phobius"/>
    </source>
</evidence>
<dbReference type="OrthoDB" id="6617551at2759"/>
<dbReference type="Proteomes" id="UP000325440">
    <property type="component" value="Unassembled WGS sequence"/>
</dbReference>
<sequence>MAAKRRDVIPGTPPTAMVLTAVAALCSCGPTAAAAGRNDIPQTFAEASRAARPTDAFLAAAPPDAFLTAGPGVAAYGPSLADMSQFVEAVESRTRYPLPAGSGVVGAWTEQVSRALSTLQMTAVQGRGKKPKPGQMAMAMIGSAIVSMMTVKTLAAIKLFIIYTLFATKVGLLIGVYLLASKMLEIKHTSAKKVVKWEPPPLQPPVMFVSVAADQQHPADESSYENHLLHNHLQPPPPGQPNLFQYQHHDQYQVQDPYSDQYQHQNQQQPFLPPDKLPGEDEDLLAHYSHIRPVTYRPKIDRNQLNDLVKSGIGGQV</sequence>
<keyword evidence="2" id="KW-0472">Membrane</keyword>
<organism evidence="3 4">
    <name type="scientific">Cinara cedri</name>
    <dbReference type="NCBI Taxonomy" id="506608"/>
    <lineage>
        <taxon>Eukaryota</taxon>
        <taxon>Metazoa</taxon>
        <taxon>Ecdysozoa</taxon>
        <taxon>Arthropoda</taxon>
        <taxon>Hexapoda</taxon>
        <taxon>Insecta</taxon>
        <taxon>Pterygota</taxon>
        <taxon>Neoptera</taxon>
        <taxon>Paraneoptera</taxon>
        <taxon>Hemiptera</taxon>
        <taxon>Sternorrhyncha</taxon>
        <taxon>Aphidomorpha</taxon>
        <taxon>Aphidoidea</taxon>
        <taxon>Aphididae</taxon>
        <taxon>Lachninae</taxon>
        <taxon>Cinara</taxon>
    </lineage>
</organism>
<keyword evidence="4" id="KW-1185">Reference proteome</keyword>
<evidence type="ECO:0000256" key="1">
    <source>
        <dbReference type="SAM" id="MobiDB-lite"/>
    </source>
</evidence>
<evidence type="ECO:0000313" key="4">
    <source>
        <dbReference type="Proteomes" id="UP000325440"/>
    </source>
</evidence>
<protein>
    <submittedName>
        <fullName evidence="3">Uncharacterized protein</fullName>
    </submittedName>
</protein>
<proteinExistence type="predicted"/>
<reference evidence="3 4" key="1">
    <citation type="submission" date="2019-08" db="EMBL/GenBank/DDBJ databases">
        <authorList>
            <person name="Alioto T."/>
            <person name="Alioto T."/>
            <person name="Gomez Garrido J."/>
        </authorList>
    </citation>
    <scope>NUCLEOTIDE SEQUENCE [LARGE SCALE GENOMIC DNA]</scope>
</reference>
<accession>A0A5E4NPQ7</accession>
<dbReference type="PROSITE" id="PS51257">
    <property type="entry name" value="PROKAR_LIPOPROTEIN"/>
    <property type="match status" value="1"/>
</dbReference>
<feature type="compositionally biased region" description="Low complexity" evidence="1">
    <location>
        <begin position="260"/>
        <end position="269"/>
    </location>
</feature>